<evidence type="ECO:0000313" key="1">
    <source>
        <dbReference type="EMBL" id="MBT9316707.1"/>
    </source>
</evidence>
<evidence type="ECO:0000313" key="2">
    <source>
        <dbReference type="Proteomes" id="UP000717364"/>
    </source>
</evidence>
<protein>
    <submittedName>
        <fullName evidence="1">Uncharacterized protein</fullName>
    </submittedName>
</protein>
<organism evidence="1 2">
    <name type="scientific">Leptothoe spongobia TAU-MAC 1115</name>
    <dbReference type="NCBI Taxonomy" id="1967444"/>
    <lineage>
        <taxon>Bacteria</taxon>
        <taxon>Bacillati</taxon>
        <taxon>Cyanobacteriota</taxon>
        <taxon>Cyanophyceae</taxon>
        <taxon>Nodosilineales</taxon>
        <taxon>Cymatolegaceae</taxon>
        <taxon>Leptothoe</taxon>
        <taxon>Leptothoe spongobia</taxon>
    </lineage>
</organism>
<accession>A0A947GKR1</accession>
<reference evidence="1" key="1">
    <citation type="submission" date="2020-11" db="EMBL/GenBank/DDBJ databases">
        <authorList>
            <person name="Konstantinou D."/>
            <person name="Gkelis S."/>
            <person name="Popin R."/>
            <person name="Fewer D."/>
            <person name="Sivonen K."/>
        </authorList>
    </citation>
    <scope>NUCLEOTIDE SEQUENCE</scope>
    <source>
        <strain evidence="1">TAU-MAC 1115</strain>
    </source>
</reference>
<gene>
    <name evidence="1" type="ORF">IXB50_14860</name>
</gene>
<sequence length="104" mass="11687">MIDIRGATVTAQKYIQSIEDLLGGPLDNIRLEEAEVSDDRNFWLITLGYDKPTDNKDVAAINQIKLGLPDNRGLFGQQLLTREYKVLKVNADSGEVESIKIRQL</sequence>
<dbReference type="AlphaFoldDB" id="A0A947GKR1"/>
<dbReference type="Proteomes" id="UP000717364">
    <property type="component" value="Unassembled WGS sequence"/>
</dbReference>
<keyword evidence="2" id="KW-1185">Reference proteome</keyword>
<name>A0A947GKR1_9CYAN</name>
<comment type="caution">
    <text evidence="1">The sequence shown here is derived from an EMBL/GenBank/DDBJ whole genome shotgun (WGS) entry which is preliminary data.</text>
</comment>
<proteinExistence type="predicted"/>
<reference evidence="1" key="2">
    <citation type="journal article" date="2021" name="Mar. Drugs">
        <title>Genome Reduction and Secondary Metabolism of the Marine Sponge-Associated Cyanobacterium Leptothoe.</title>
        <authorList>
            <person name="Konstantinou D."/>
            <person name="Popin R.V."/>
            <person name="Fewer D.P."/>
            <person name="Sivonen K."/>
            <person name="Gkelis S."/>
        </authorList>
    </citation>
    <scope>NUCLEOTIDE SEQUENCE</scope>
    <source>
        <strain evidence="1">TAU-MAC 1115</strain>
    </source>
</reference>
<dbReference type="EMBL" id="JADOES010000031">
    <property type="protein sequence ID" value="MBT9316707.1"/>
    <property type="molecule type" value="Genomic_DNA"/>
</dbReference>
<dbReference type="RefSeq" id="WP_215609773.1">
    <property type="nucleotide sequence ID" value="NZ_JADOES010000031.1"/>
</dbReference>